<evidence type="ECO:0000256" key="5">
    <source>
        <dbReference type="ARBA" id="ARBA00022729"/>
    </source>
</evidence>
<dbReference type="PIRSF" id="PIRSF016302">
    <property type="entry name" value="Man_a_manosd"/>
    <property type="match status" value="1"/>
</dbReference>
<evidence type="ECO:0000256" key="7">
    <source>
        <dbReference type="ARBA" id="ARBA00023136"/>
    </source>
</evidence>
<dbReference type="OrthoDB" id="4187847at2759"/>
<reference evidence="13" key="2">
    <citation type="journal article" date="2018" name="Nat. Commun.">
        <title>Extreme sensitivity to ultraviolet light in the fungal pathogen causing white-nose syndrome of bats.</title>
        <authorList>
            <person name="Palmer J.M."/>
            <person name="Drees K.P."/>
            <person name="Foster J.T."/>
            <person name="Lindner D.L."/>
        </authorList>
    </citation>
    <scope>NUCLEOTIDE SEQUENCE [LARGE SCALE GENOMIC DNA]</scope>
    <source>
        <strain evidence="13">UAMH 10579</strain>
    </source>
</reference>
<evidence type="ECO:0000256" key="4">
    <source>
        <dbReference type="ARBA" id="ARBA00012350"/>
    </source>
</evidence>
<dbReference type="PANTHER" id="PTHR12145">
    <property type="entry name" value="MANNAN ENDO-1,6-ALPHA-MANNOSIDASE DCW1"/>
    <property type="match status" value="1"/>
</dbReference>
<dbReference type="GeneID" id="28840866"/>
<dbReference type="InterPro" id="IPR014480">
    <property type="entry name" value="Mannan-1_6-alpha_mannosidase"/>
</dbReference>
<comment type="similarity">
    <text evidence="3 10">Belongs to the glycosyl hydrolase 76 family.</text>
</comment>
<dbReference type="STRING" id="342668.A0A1B8GGE9"/>
<evidence type="ECO:0000256" key="9">
    <source>
        <dbReference type="ARBA" id="ARBA00023295"/>
    </source>
</evidence>
<dbReference type="GO" id="GO:0012505">
    <property type="term" value="C:endomembrane system"/>
    <property type="evidence" value="ECO:0007669"/>
    <property type="project" value="UniProtKB-SubCell"/>
</dbReference>
<keyword evidence="7" id="KW-0472">Membrane</keyword>
<keyword evidence="13" id="KW-1185">Reference proteome</keyword>
<name>A0A1B8GGE9_9PEZI</name>
<dbReference type="Pfam" id="PF03663">
    <property type="entry name" value="Glyco_hydro_76"/>
    <property type="match status" value="1"/>
</dbReference>
<comment type="catalytic activity">
    <reaction evidence="1 10">
        <text>Random hydrolysis of (1-&gt;6)-alpha-D-mannosidic linkages in unbranched (1-&gt;6)-mannans.</text>
        <dbReference type="EC" id="3.2.1.101"/>
    </reaction>
</comment>
<proteinExistence type="inferred from homology"/>
<reference evidence="12 13" key="1">
    <citation type="submission" date="2016-03" db="EMBL/GenBank/DDBJ databases">
        <title>Comparative genomics of Pseudogymnoascus destructans, the fungus causing white-nose syndrome of bats.</title>
        <authorList>
            <person name="Palmer J.M."/>
            <person name="Drees K.P."/>
            <person name="Foster J.T."/>
            <person name="Lindner D.L."/>
        </authorList>
    </citation>
    <scope>NUCLEOTIDE SEQUENCE [LARGE SCALE GENOMIC DNA]</scope>
    <source>
        <strain evidence="12 13">UAMH 10579</strain>
    </source>
</reference>
<dbReference type="PANTHER" id="PTHR12145:SF38">
    <property type="entry name" value="MANNAN ENDO-1,6-ALPHA-MANNOSIDASE"/>
    <property type="match status" value="1"/>
</dbReference>
<dbReference type="EMBL" id="KV460239">
    <property type="protein sequence ID" value="OBT94905.1"/>
    <property type="molecule type" value="Genomic_DNA"/>
</dbReference>
<sequence length="470" mass="51085">MRVSFRACGLVLLTVAADVTSAIKVDVHDIASIKAAASKVAYGLAKFYTGNVTNTPETIGILGRPYYWWEGGAMWGAFLDYYRLTGDSSYNDIAYQALVSQVGPNHDYMVPMYYKEEGNDDQAFWGFATMSAAEQDWRAPPSPIPSWLQLTINLWNTQAARWDTLHCGGGLRWQIFEYNNGYTYKNTVSNGAFFQLSARLARYTGNATYAEWAGKVWDWTRESGLIDDHFNVYDGAGIESNCYDINRMQFSYSPGIYLYGAATMYNATSGSSLWRERTQGLLVRTNEWFFTPFPNATDIMWEVPCEGIQTCNYDMLSFKAYLSRFMWATSKIAPFTAPAIGRVLRASAAGAALACDGSETGELCGQKWYTGTSDDIFGPGQQMAALEVLQGLLTPYAEAPLTAKGGKLVSSASPSKAVVGGEAVVVGDVPPAGAVEVPVVSATGGVERRGVGWGVVWVGVGAGVVAALCL</sequence>
<evidence type="ECO:0000256" key="2">
    <source>
        <dbReference type="ARBA" id="ARBA00004308"/>
    </source>
</evidence>
<dbReference type="GO" id="GO:0016052">
    <property type="term" value="P:carbohydrate catabolic process"/>
    <property type="evidence" value="ECO:0007669"/>
    <property type="project" value="InterPro"/>
</dbReference>
<keyword evidence="6 10" id="KW-0378">Hydrolase</keyword>
<evidence type="ECO:0000256" key="3">
    <source>
        <dbReference type="ARBA" id="ARBA00009699"/>
    </source>
</evidence>
<dbReference type="InterPro" id="IPR008928">
    <property type="entry name" value="6-hairpin_glycosidase_sf"/>
</dbReference>
<gene>
    <name evidence="12" type="primary">DCW1_3</name>
    <name evidence="12" type="ORF">VE01_07480</name>
</gene>
<dbReference type="RefSeq" id="XP_018128638.1">
    <property type="nucleotide sequence ID" value="XM_018276915.2"/>
</dbReference>
<dbReference type="InterPro" id="IPR005198">
    <property type="entry name" value="Glyco_hydro_76"/>
</dbReference>
<comment type="subcellular location">
    <subcellularLocation>
        <location evidence="2">Endomembrane system</location>
    </subcellularLocation>
</comment>
<keyword evidence="5 11" id="KW-0732">Signal</keyword>
<evidence type="ECO:0000313" key="13">
    <source>
        <dbReference type="Proteomes" id="UP000091956"/>
    </source>
</evidence>
<evidence type="ECO:0000256" key="1">
    <source>
        <dbReference type="ARBA" id="ARBA00001452"/>
    </source>
</evidence>
<keyword evidence="8" id="KW-0325">Glycoprotein</keyword>
<protein>
    <recommendedName>
        <fullName evidence="4 10">Mannan endo-1,6-alpha-mannosidase</fullName>
        <ecNumber evidence="4 10">3.2.1.101</ecNumber>
    </recommendedName>
</protein>
<dbReference type="SUPFAM" id="SSF48208">
    <property type="entry name" value="Six-hairpin glycosidases"/>
    <property type="match status" value="1"/>
</dbReference>
<dbReference type="GO" id="GO:0009272">
    <property type="term" value="P:fungal-type cell wall biogenesis"/>
    <property type="evidence" value="ECO:0007669"/>
    <property type="project" value="TreeGrafter"/>
</dbReference>
<evidence type="ECO:0000256" key="10">
    <source>
        <dbReference type="PIRNR" id="PIRNR016302"/>
    </source>
</evidence>
<evidence type="ECO:0000256" key="8">
    <source>
        <dbReference type="ARBA" id="ARBA00023180"/>
    </source>
</evidence>
<evidence type="ECO:0000313" key="12">
    <source>
        <dbReference type="EMBL" id="OBT94905.1"/>
    </source>
</evidence>
<keyword evidence="9 10" id="KW-0326">Glycosidase</keyword>
<dbReference type="AlphaFoldDB" id="A0A1B8GGE9"/>
<dbReference type="GO" id="GO:0008496">
    <property type="term" value="F:mannan endo-1,6-alpha-mannosidase activity"/>
    <property type="evidence" value="ECO:0007669"/>
    <property type="project" value="UniProtKB-UniRule"/>
</dbReference>
<organism evidence="12 13">
    <name type="scientific">Pseudogymnoascus verrucosus</name>
    <dbReference type="NCBI Taxonomy" id="342668"/>
    <lineage>
        <taxon>Eukaryota</taxon>
        <taxon>Fungi</taxon>
        <taxon>Dikarya</taxon>
        <taxon>Ascomycota</taxon>
        <taxon>Pezizomycotina</taxon>
        <taxon>Leotiomycetes</taxon>
        <taxon>Thelebolales</taxon>
        <taxon>Thelebolaceae</taxon>
        <taxon>Pseudogymnoascus</taxon>
    </lineage>
</organism>
<feature type="chain" id="PRO_5008608556" description="Mannan endo-1,6-alpha-mannosidase" evidence="11">
    <location>
        <begin position="23"/>
        <end position="470"/>
    </location>
</feature>
<evidence type="ECO:0000256" key="11">
    <source>
        <dbReference type="SAM" id="SignalP"/>
    </source>
</evidence>
<dbReference type="EC" id="3.2.1.101" evidence="4 10"/>
<dbReference type="FunFam" id="1.50.10.20:FF:000006">
    <property type="entry name" value="Mannan endo-1,6-alpha-mannosidase"/>
    <property type="match status" value="1"/>
</dbReference>
<evidence type="ECO:0000256" key="6">
    <source>
        <dbReference type="ARBA" id="ARBA00022801"/>
    </source>
</evidence>
<dbReference type="Gene3D" id="1.50.10.20">
    <property type="match status" value="1"/>
</dbReference>
<feature type="signal peptide" evidence="11">
    <location>
        <begin position="1"/>
        <end position="22"/>
    </location>
</feature>
<accession>A0A1B8GGE9</accession>
<dbReference type="Proteomes" id="UP000091956">
    <property type="component" value="Unassembled WGS sequence"/>
</dbReference>